<feature type="repeat" description="ANK" evidence="3">
    <location>
        <begin position="1189"/>
        <end position="1221"/>
    </location>
</feature>
<comment type="caution">
    <text evidence="5">The sequence shown here is derived from an EMBL/GenBank/DDBJ whole genome shotgun (WGS) entry which is preliminary data.</text>
</comment>
<reference evidence="5 6" key="1">
    <citation type="submission" date="2018-03" db="EMBL/GenBank/DDBJ databases">
        <title>Draft genome sequence of Rohu Carp (Labeo rohita).</title>
        <authorList>
            <person name="Das P."/>
            <person name="Kushwaha B."/>
            <person name="Joshi C.G."/>
            <person name="Kumar D."/>
            <person name="Nagpure N.S."/>
            <person name="Sahoo L."/>
            <person name="Das S.P."/>
            <person name="Bit A."/>
            <person name="Patnaik S."/>
            <person name="Meher P.K."/>
            <person name="Jayasankar P."/>
            <person name="Koringa P.G."/>
            <person name="Patel N.V."/>
            <person name="Hinsu A.T."/>
            <person name="Kumar R."/>
            <person name="Pandey M."/>
            <person name="Agarwal S."/>
            <person name="Srivastava S."/>
            <person name="Singh M."/>
            <person name="Iquebal M.A."/>
            <person name="Jaiswal S."/>
            <person name="Angadi U.B."/>
            <person name="Kumar N."/>
            <person name="Raza M."/>
            <person name="Shah T.M."/>
            <person name="Rai A."/>
            <person name="Jena J.K."/>
        </authorList>
    </citation>
    <scope>NUCLEOTIDE SEQUENCE [LARGE SCALE GENOMIC DNA]</scope>
    <source>
        <strain evidence="5">DASCIFA01</strain>
        <tissue evidence="5">Testis</tissue>
    </source>
</reference>
<sequence length="1508" mass="165884">MAGEILASGDHTYAVRRPVVSPAPQRPFVTSGRGDFSSSSRTPGTMGLAYLHCTVVCGNLKQIDAGSGSVVGVNSFNEVFVLIDNIFTKISGSLTHFSVGPAGQLGVDSANRIFKYQSGSFSQLPGLLKQVDAGGDQIIAGVNMNDEIFCLNMDDNNKWPSSTPWVHLNGGLKYYSCGTYSCWGVNSNDQIFIMKDVSNNACSGSGDWQHIPGALSMIEVATDGSVFGVNHDGMLFQRTGVTRSNPAGTDWQGMVACPNGHMHVKSTWLKAHGAMVYQSILLLFSCHFLHTLALHCTVMSGNLKQIDAGSGSVVGVNSLNEVFVLIDNVFTKISGSLTHVSVGPAGWLGVDSANNIFKFQSGSVIQFPGLLKQVDAGGDQIIAGVNMNDDIFCLNMDVNNKWPSSTTPWVSMNGKLKYYSCGPYSCWGVNSYDQIWMMRDVSNKACSGSGSFQNIPGQLAMIEVTTDGSVFGVSSQGMLFQRIGVTRSNPAGTDWISIVACPSDHKHDLSNKANSGSGSSLNIPGSLAMIEVATDGSVFGVNPLGMLFQKIGVTHSNPAGTDWQLMTAYPNCHKHVSFDLGVLWVVCIDGSIRKSLDCTVMSGNLKQIDAGSGSVVGVNNQNEVFVLIDNVFRKITGSLKHFSVGPAGQLGVNSANNIYKYQSGSFNQLPGLLKQVDAGGDQIIAGVNINDDIFCLNMDANNKWPSSTTPWVPVNGKLKYYSCGPYSCWGVSSNDQIWILRDVSNNVCSGSGNFQNIPGLLAMIEVATDGSVFGVNSQGMLYQRIGITYSNPAGTDWIPIVACPYGHKHLLFGRSPRLPIDVLFGLKTDNPSESQSPNNKLYRGAMKIYQSVLLLFSCQFLHTLGLLKQVDAGGDQIIAGVNMNDDIFCLNMDANDKWPSSTTPWVNIAGKLKYYSCGPYSCWGVNSYDQIWILRDVSNNACSGSGNFLNIGGLLSMIEVATDGSVFGVNYQGNLYQRIGVTRSNPAGRDWTSMVACPNGHKHHFSVGPAGWLGVNSANYIFKFQSGSFIQFPGLLKQVDAGGDQIIAGVNMNDDIFCLNMDANDKWPSSTIPWVHIPGKLKYYSCGPYSCWGVNSNDQIWILRDVSNNACSGSGNFLNIGGLLSMIEVATDGSVFGVNYQVSLFQRVPMVKRKQRRVLRYVEEGSLMKLKSFLRKHKDLELNFTQGKKHRSPLHVVCSHGDDAILRLLLKHGADPLQTDRNGDTPLHLAAKRALKHGKRAYDDLVVPLRKNCPEAMDISNKAGVTPHDLLQWMKPEQGDIKNECPKIDPEQQWREKLFGECQDEFFETFGQYDEDFLWDDKDEEDFGDWADRIRREYYTKQRAKEQREASSSGQKRSKRRKETEEDERSRRELRARLEREHEEYLQRAARKEEETRQGRKVRYEERCAATFHSSSSKGSEGLLGYDDIPWPAPRGSLEEMVAVMLHGADRSDLTVFRKVLRRQQALWHPDKFVQRCGGRLLESDRQRILDTVTGLSQELNRLAQNLR</sequence>
<keyword evidence="1" id="KW-0430">Lectin</keyword>
<dbReference type="PROSITE" id="PS50297">
    <property type="entry name" value="ANK_REP_REGION"/>
    <property type="match status" value="1"/>
</dbReference>
<dbReference type="InterPro" id="IPR036770">
    <property type="entry name" value="Ankyrin_rpt-contain_sf"/>
</dbReference>
<evidence type="ECO:0000313" key="5">
    <source>
        <dbReference type="EMBL" id="RXN21406.1"/>
    </source>
</evidence>
<accession>A0A498MSF6</accession>
<evidence type="ECO:0000256" key="2">
    <source>
        <dbReference type="ARBA" id="ARBA00038331"/>
    </source>
</evidence>
<dbReference type="InterPro" id="IPR002110">
    <property type="entry name" value="Ankyrin_rpt"/>
</dbReference>
<keyword evidence="3" id="KW-0040">ANK repeat</keyword>
<dbReference type="EMBL" id="QBIY01012613">
    <property type="protein sequence ID" value="RXN21406.1"/>
    <property type="molecule type" value="Genomic_DNA"/>
</dbReference>
<organism evidence="5 6">
    <name type="scientific">Labeo rohita</name>
    <name type="common">Indian major carp</name>
    <name type="synonym">Cyprinus rohita</name>
    <dbReference type="NCBI Taxonomy" id="84645"/>
    <lineage>
        <taxon>Eukaryota</taxon>
        <taxon>Metazoa</taxon>
        <taxon>Chordata</taxon>
        <taxon>Craniata</taxon>
        <taxon>Vertebrata</taxon>
        <taxon>Euteleostomi</taxon>
        <taxon>Actinopterygii</taxon>
        <taxon>Neopterygii</taxon>
        <taxon>Teleostei</taxon>
        <taxon>Ostariophysi</taxon>
        <taxon>Cypriniformes</taxon>
        <taxon>Cyprinidae</taxon>
        <taxon>Labeoninae</taxon>
        <taxon>Labeonini</taxon>
        <taxon>Labeo</taxon>
    </lineage>
</organism>
<dbReference type="InterPro" id="IPR051513">
    <property type="entry name" value="Tectonin_beta-prop"/>
</dbReference>
<dbReference type="SMART" id="SM00248">
    <property type="entry name" value="ANK"/>
    <property type="match status" value="2"/>
</dbReference>
<gene>
    <name evidence="5" type="ORF">ROHU_036821</name>
</gene>
<dbReference type="InterPro" id="IPR006624">
    <property type="entry name" value="Beta-propeller_rpt_TECPR"/>
</dbReference>
<dbReference type="PANTHER" id="PTHR23250">
    <property type="entry name" value="DYSFERLIN-RELATED"/>
    <property type="match status" value="1"/>
</dbReference>
<protein>
    <submittedName>
        <fullName evidence="5">NF-kappa-B inhibitor 1</fullName>
    </submittedName>
</protein>
<evidence type="ECO:0000256" key="1">
    <source>
        <dbReference type="ARBA" id="ARBA00022734"/>
    </source>
</evidence>
<dbReference type="SUPFAM" id="SSF48403">
    <property type="entry name" value="Ankyrin repeat"/>
    <property type="match status" value="1"/>
</dbReference>
<evidence type="ECO:0000256" key="3">
    <source>
        <dbReference type="PROSITE-ProRule" id="PRU00023"/>
    </source>
</evidence>
<dbReference type="GO" id="GO:0030246">
    <property type="term" value="F:carbohydrate binding"/>
    <property type="evidence" value="ECO:0007669"/>
    <property type="project" value="UniProtKB-KW"/>
</dbReference>
<dbReference type="SMART" id="SM00706">
    <property type="entry name" value="TECPR"/>
    <property type="match status" value="22"/>
</dbReference>
<feature type="compositionally biased region" description="Basic and acidic residues" evidence="4">
    <location>
        <begin position="1362"/>
        <end position="1372"/>
    </location>
</feature>
<name>A0A498MSF6_LABRO</name>
<keyword evidence="6" id="KW-1185">Reference proteome</keyword>
<feature type="region of interest" description="Disordered" evidence="4">
    <location>
        <begin position="1342"/>
        <end position="1372"/>
    </location>
</feature>
<dbReference type="Proteomes" id="UP000290572">
    <property type="component" value="Unassembled WGS sequence"/>
</dbReference>
<proteinExistence type="inferred from homology"/>
<dbReference type="Gene3D" id="1.25.40.20">
    <property type="entry name" value="Ankyrin repeat-containing domain"/>
    <property type="match status" value="1"/>
</dbReference>
<dbReference type="CDD" id="cd22249">
    <property type="entry name" value="UDM1_RNF168_RNF169-like"/>
    <property type="match status" value="1"/>
</dbReference>
<dbReference type="Pfam" id="PF19193">
    <property type="entry name" value="Tectonin"/>
    <property type="match status" value="6"/>
</dbReference>
<dbReference type="PANTHER" id="PTHR23250:SF3">
    <property type="entry name" value="FISH-EGG LECTIN-LIKE ISOFORM X1-RELATED"/>
    <property type="match status" value="1"/>
</dbReference>
<dbReference type="Pfam" id="PF12796">
    <property type="entry name" value="Ank_2"/>
    <property type="match status" value="1"/>
</dbReference>
<evidence type="ECO:0000256" key="4">
    <source>
        <dbReference type="SAM" id="MobiDB-lite"/>
    </source>
</evidence>
<evidence type="ECO:0000313" key="6">
    <source>
        <dbReference type="Proteomes" id="UP000290572"/>
    </source>
</evidence>
<comment type="similarity">
    <text evidence="2">Belongs to the tectonin family.</text>
</comment>
<dbReference type="PROSITE" id="PS50088">
    <property type="entry name" value="ANK_REPEAT"/>
    <property type="match status" value="1"/>
</dbReference>